<dbReference type="PATRIC" id="fig|1042209.11.peg.131"/>
<comment type="subcellular location">
    <subcellularLocation>
        <location evidence="1">Cell inner membrane</location>
        <topology evidence="1">Multi-pass membrane protein</topology>
    </subcellularLocation>
</comment>
<keyword evidence="2" id="KW-1003">Cell membrane</keyword>
<dbReference type="GO" id="GO:0004888">
    <property type="term" value="F:transmembrane signaling receptor activity"/>
    <property type="evidence" value="ECO:0007669"/>
    <property type="project" value="InterPro"/>
</dbReference>
<dbReference type="Proteomes" id="UP000022611">
    <property type="component" value="Unassembled WGS sequence"/>
</dbReference>
<feature type="transmembrane region" description="Helical" evidence="12">
    <location>
        <begin position="12"/>
        <end position="32"/>
    </location>
</feature>
<comment type="caution">
    <text evidence="16">The sequence shown here is derived from an EMBL/GenBank/DDBJ whole genome shotgun (WGS) entry which is preliminary data.</text>
</comment>
<evidence type="ECO:0000256" key="5">
    <source>
        <dbReference type="ARBA" id="ARBA00022519"/>
    </source>
</evidence>
<dbReference type="InterPro" id="IPR024478">
    <property type="entry name" value="HlyB_4HB_MCP"/>
</dbReference>
<evidence type="ECO:0000259" key="15">
    <source>
        <dbReference type="PROSITE" id="PS50885"/>
    </source>
</evidence>
<evidence type="ECO:0000256" key="4">
    <source>
        <dbReference type="ARBA" id="ARBA00022500"/>
    </source>
</evidence>
<dbReference type="PROSITE" id="PS50111">
    <property type="entry name" value="CHEMOTAXIS_TRANSDUC_2"/>
    <property type="match status" value="1"/>
</dbReference>
<organism evidence="16 17">
    <name type="scientific">Pseudomonas fluorescens HK44</name>
    <dbReference type="NCBI Taxonomy" id="1042209"/>
    <lineage>
        <taxon>Bacteria</taxon>
        <taxon>Pseudomonadati</taxon>
        <taxon>Pseudomonadota</taxon>
        <taxon>Gammaproteobacteria</taxon>
        <taxon>Pseudomonadales</taxon>
        <taxon>Pseudomonadaceae</taxon>
        <taxon>Pseudomonas</taxon>
    </lineage>
</organism>
<evidence type="ECO:0000256" key="10">
    <source>
        <dbReference type="ARBA" id="ARBA00029447"/>
    </source>
</evidence>
<evidence type="ECO:0000256" key="8">
    <source>
        <dbReference type="ARBA" id="ARBA00023136"/>
    </source>
</evidence>
<evidence type="ECO:0000256" key="6">
    <source>
        <dbReference type="ARBA" id="ARBA00022692"/>
    </source>
</evidence>
<evidence type="ECO:0000256" key="12">
    <source>
        <dbReference type="SAM" id="Phobius"/>
    </source>
</evidence>
<gene>
    <name evidence="16" type="ORF">HK44_029625</name>
</gene>
<dbReference type="Gene3D" id="1.10.287.950">
    <property type="entry name" value="Methyl-accepting chemotaxis protein"/>
    <property type="match status" value="1"/>
</dbReference>
<dbReference type="InterPro" id="IPR004090">
    <property type="entry name" value="Chemotax_Me-accpt_rcpt"/>
</dbReference>
<sequence>MQKFTIRTRLLMLVGAMFTGFITIELMGFSALERGVASLNTVYLDRVVSLRDLKTIADLYAVKIVDSSHKARSGRMTYAQAEQEVKDAGRQIDMLWHSYQKTKKIDEEQRSVDALAKLIEEAQDPIERLKGILERGDKVALDTFVENEMYPLIDPLSEGLSHLTQIQVEESKRTYDAAVVLYDSSRTMLALLLLGILICGGVFATRLIRSIIHPLTTLKDAAARVALGDLSQSIQVSGRNEVTDVQLSVQAMQANLRNTLQDIQGSATQLAAAAEELQTVTESTAQGIHRQNDEMQMAATAVTEMSAAVDEVSDNANRTSNASHEAMDLADGGRKQVMLTCETIDRLSGKLNETTGTVFRLAEEASNIGRVLDVIRAIAEQTKLLALNAAIEAAHAGEAGRGFAVVADEVRNLAQRTQTSTQEIERMIFSIQSVTQEGVRDVQQSCEFAAGSQKMASEADQTLTLIAERITEINGMNLVIASAAEEQAQVAREVDRNLVTISDISEQSTASVRQTAKASEELARLAANLNNLVNRFNM</sequence>
<keyword evidence="7 12" id="KW-1133">Transmembrane helix</keyword>
<dbReference type="OrthoDB" id="2489132at2"/>
<dbReference type="Pfam" id="PF00672">
    <property type="entry name" value="HAMP"/>
    <property type="match status" value="1"/>
</dbReference>
<proteinExistence type="inferred from homology"/>
<feature type="domain" description="Methyl-accepting transducer" evidence="13">
    <location>
        <begin position="266"/>
        <end position="502"/>
    </location>
</feature>
<evidence type="ECO:0000256" key="9">
    <source>
        <dbReference type="ARBA" id="ARBA00023224"/>
    </source>
</evidence>
<keyword evidence="3" id="KW-0488">Methylation</keyword>
<dbReference type="EMBL" id="AFOY02000029">
    <property type="protein sequence ID" value="EXF91081.1"/>
    <property type="molecule type" value="Genomic_DNA"/>
</dbReference>
<keyword evidence="8 12" id="KW-0472">Membrane</keyword>
<evidence type="ECO:0000259" key="13">
    <source>
        <dbReference type="PROSITE" id="PS50111"/>
    </source>
</evidence>
<dbReference type="PANTHER" id="PTHR32089:SF120">
    <property type="entry name" value="METHYL-ACCEPTING CHEMOTAXIS PROTEIN TLPQ"/>
    <property type="match status" value="1"/>
</dbReference>
<dbReference type="HOGENOM" id="CLU_000445_107_27_6"/>
<accession>A0A010RDW2</accession>
<dbReference type="GO" id="GO:0007165">
    <property type="term" value="P:signal transduction"/>
    <property type="evidence" value="ECO:0007669"/>
    <property type="project" value="UniProtKB-KW"/>
</dbReference>
<name>A0A010RDW2_PSEFL</name>
<dbReference type="FunFam" id="1.10.287.950:FF:000001">
    <property type="entry name" value="Methyl-accepting chemotaxis sensory transducer"/>
    <property type="match status" value="1"/>
</dbReference>
<evidence type="ECO:0000256" key="7">
    <source>
        <dbReference type="ARBA" id="ARBA00022989"/>
    </source>
</evidence>
<evidence type="ECO:0000256" key="11">
    <source>
        <dbReference type="PROSITE-ProRule" id="PRU00284"/>
    </source>
</evidence>
<comment type="similarity">
    <text evidence="10">Belongs to the methyl-accepting chemotaxis (MCP) protein family.</text>
</comment>
<evidence type="ECO:0000313" key="17">
    <source>
        <dbReference type="Proteomes" id="UP000022611"/>
    </source>
</evidence>
<dbReference type="GO" id="GO:0006935">
    <property type="term" value="P:chemotaxis"/>
    <property type="evidence" value="ECO:0007669"/>
    <property type="project" value="UniProtKB-KW"/>
</dbReference>
<dbReference type="SUPFAM" id="SSF58104">
    <property type="entry name" value="Methyl-accepting chemotaxis protein (MCP) signaling domain"/>
    <property type="match status" value="1"/>
</dbReference>
<protein>
    <submittedName>
        <fullName evidence="16">Chemotaxis protein</fullName>
    </submittedName>
</protein>
<dbReference type="InterPro" id="IPR004089">
    <property type="entry name" value="MCPsignal_dom"/>
</dbReference>
<dbReference type="Pfam" id="PF00015">
    <property type="entry name" value="MCPsignal"/>
    <property type="match status" value="1"/>
</dbReference>
<evidence type="ECO:0000256" key="1">
    <source>
        <dbReference type="ARBA" id="ARBA00004429"/>
    </source>
</evidence>
<dbReference type="CDD" id="cd06225">
    <property type="entry name" value="HAMP"/>
    <property type="match status" value="1"/>
</dbReference>
<feature type="domain" description="HAMP" evidence="15">
    <location>
        <begin position="209"/>
        <end position="261"/>
    </location>
</feature>
<geneLocation type="plasmid" evidence="16">
    <name>pUTK21</name>
</geneLocation>
<dbReference type="AlphaFoldDB" id="A0A010RDW2"/>
<keyword evidence="4" id="KW-0145">Chemotaxis</keyword>
<dbReference type="PANTHER" id="PTHR32089">
    <property type="entry name" value="METHYL-ACCEPTING CHEMOTAXIS PROTEIN MCPB"/>
    <property type="match status" value="1"/>
</dbReference>
<keyword evidence="5" id="KW-0997">Cell inner membrane</keyword>
<feature type="transmembrane region" description="Helical" evidence="12">
    <location>
        <begin position="188"/>
        <end position="208"/>
    </location>
</feature>
<reference evidence="16 17" key="1">
    <citation type="journal article" date="2011" name="J. Bacteriol.">
        <title>Draft genome sequence of the polycyclic aromatic hydrocarbon-degrading, genetically engineered bioluminescent bioreporter Pseudomonas fluorescens HK44.</title>
        <authorList>
            <person name="Chauhan A."/>
            <person name="Layton A.C."/>
            <person name="Williams D.E."/>
            <person name="Smartt A.E."/>
            <person name="Ripp S."/>
            <person name="Karpinets T.V."/>
            <person name="Brown S.D."/>
            <person name="Sayler G.S."/>
        </authorList>
    </citation>
    <scope>NUCLEOTIDE SEQUENCE [LARGE SCALE GENOMIC DNA]</scope>
    <source>
        <strain evidence="16 17">HK44</strain>
        <plasmid evidence="16">pUTK21</plasmid>
    </source>
</reference>
<dbReference type="SMART" id="SM00304">
    <property type="entry name" value="HAMP"/>
    <property type="match status" value="1"/>
</dbReference>
<dbReference type="PROSITE" id="PS50885">
    <property type="entry name" value="HAMP"/>
    <property type="match status" value="1"/>
</dbReference>
<dbReference type="PROSITE" id="PS50192">
    <property type="entry name" value="T_SNARE"/>
    <property type="match status" value="1"/>
</dbReference>
<evidence type="ECO:0000256" key="2">
    <source>
        <dbReference type="ARBA" id="ARBA00022475"/>
    </source>
</evidence>
<dbReference type="GO" id="GO:0005886">
    <property type="term" value="C:plasma membrane"/>
    <property type="evidence" value="ECO:0007669"/>
    <property type="project" value="UniProtKB-SubCell"/>
</dbReference>
<dbReference type="InterPro" id="IPR000727">
    <property type="entry name" value="T_SNARE_dom"/>
</dbReference>
<feature type="domain" description="T-SNARE coiled-coil homology" evidence="14">
    <location>
        <begin position="453"/>
        <end position="515"/>
    </location>
</feature>
<dbReference type="InterPro" id="IPR003660">
    <property type="entry name" value="HAMP_dom"/>
</dbReference>
<evidence type="ECO:0000313" key="16">
    <source>
        <dbReference type="EMBL" id="EXF91081.1"/>
    </source>
</evidence>
<evidence type="ECO:0000256" key="3">
    <source>
        <dbReference type="ARBA" id="ARBA00022481"/>
    </source>
</evidence>
<keyword evidence="9 11" id="KW-0807">Transducer</keyword>
<keyword evidence="6 12" id="KW-0812">Transmembrane</keyword>
<dbReference type="Pfam" id="PF12729">
    <property type="entry name" value="4HB_MCP_1"/>
    <property type="match status" value="1"/>
</dbReference>
<keyword evidence="16" id="KW-0614">Plasmid</keyword>
<evidence type="ECO:0000259" key="14">
    <source>
        <dbReference type="PROSITE" id="PS50192"/>
    </source>
</evidence>
<dbReference type="SMART" id="SM00283">
    <property type="entry name" value="MA"/>
    <property type="match status" value="1"/>
</dbReference>
<dbReference type="CDD" id="cd11386">
    <property type="entry name" value="MCP_signal"/>
    <property type="match status" value="1"/>
</dbReference>
<dbReference type="PRINTS" id="PR00260">
    <property type="entry name" value="CHEMTRNSDUCR"/>
</dbReference>